<dbReference type="RefSeq" id="WP_047297073.1">
    <property type="nucleotide sequence ID" value="NZ_NRSS01000003.1"/>
</dbReference>
<dbReference type="EMBL" id="NRST01000001">
    <property type="protein sequence ID" value="PAW56783.1"/>
    <property type="molecule type" value="Genomic_DNA"/>
</dbReference>
<dbReference type="InterPro" id="IPR008922">
    <property type="entry name" value="Di-copper_centre_dom_sf"/>
</dbReference>
<keyword evidence="7" id="KW-1185">Reference proteome</keyword>
<dbReference type="InterPro" id="IPR002227">
    <property type="entry name" value="Tyrosinase_Cu-bd"/>
</dbReference>
<dbReference type="PRINTS" id="PR00092">
    <property type="entry name" value="TYROSINASE"/>
</dbReference>
<protein>
    <submittedName>
        <fullName evidence="6">Tyrosinase</fullName>
    </submittedName>
</protein>
<dbReference type="PROSITE" id="PS00497">
    <property type="entry name" value="TYROSINASE_1"/>
    <property type="match status" value="1"/>
</dbReference>
<dbReference type="SUPFAM" id="SSF48056">
    <property type="entry name" value="Di-copper centre-containing domain"/>
    <property type="match status" value="1"/>
</dbReference>
<keyword evidence="2" id="KW-0479">Metal-binding</keyword>
<accession>A0A2A2PN16</accession>
<comment type="similarity">
    <text evidence="1">Belongs to the tyrosinase family.</text>
</comment>
<dbReference type="PANTHER" id="PTHR11474">
    <property type="entry name" value="TYROSINASE FAMILY MEMBER"/>
    <property type="match status" value="1"/>
</dbReference>
<evidence type="ECO:0000259" key="5">
    <source>
        <dbReference type="PROSITE" id="PS00498"/>
    </source>
</evidence>
<dbReference type="Proteomes" id="UP000217830">
    <property type="component" value="Unassembled WGS sequence"/>
</dbReference>
<keyword evidence="3" id="KW-0186">Copper</keyword>
<sequence>MNIRKNIRALTTTERDNFINCLLELKRRGHYDKYVHWHHGVMIPTVHPDEPHDPEYRNGAHLGPAFLPWHREMLMQLELDLQSLDESVTLPYWDWTEDAADPLNSPIWSSQWMGGDGDKNDHDRVKTGPFAYQNGKWPVPAYPENGETEPGLKRQFGQRVTSLPTPADLAMAMREWLYDTPPYDAGPYTRGFRNRLEGWVTQRGDPQVTTPGSQLHNRVHLWIGGNMLAMTSPEDPVFFLHHCFIDKVWADWQAQMQVDNPDWTPHYTPLSGGPSGHNYDDTLKPWTRRVRDVMSIAELGYEYAPSKPLEKSPFRSPFMAH</sequence>
<evidence type="ECO:0000259" key="4">
    <source>
        <dbReference type="PROSITE" id="PS00497"/>
    </source>
</evidence>
<comment type="caution">
    <text evidence="6">The sequence shown here is derived from an EMBL/GenBank/DDBJ whole genome shotgun (WGS) entry which is preliminary data.</text>
</comment>
<dbReference type="Gene3D" id="1.10.1280.10">
    <property type="entry name" value="Di-copper center containing domain from catechol oxidase"/>
    <property type="match status" value="1"/>
</dbReference>
<evidence type="ECO:0000313" key="7">
    <source>
        <dbReference type="Proteomes" id="UP000217830"/>
    </source>
</evidence>
<gene>
    <name evidence="6" type="ORF">CKQ80_16165</name>
</gene>
<feature type="domain" description="Tyrosinase copper-binding" evidence="5">
    <location>
        <begin position="235"/>
        <end position="246"/>
    </location>
</feature>
<evidence type="ECO:0000256" key="1">
    <source>
        <dbReference type="ARBA" id="ARBA00009928"/>
    </source>
</evidence>
<name>A0A2A2PN16_9PSED</name>
<dbReference type="GO" id="GO:0046872">
    <property type="term" value="F:metal ion binding"/>
    <property type="evidence" value="ECO:0007669"/>
    <property type="project" value="UniProtKB-KW"/>
</dbReference>
<dbReference type="GO" id="GO:0016491">
    <property type="term" value="F:oxidoreductase activity"/>
    <property type="evidence" value="ECO:0007669"/>
    <property type="project" value="InterPro"/>
</dbReference>
<dbReference type="PROSITE" id="PS00498">
    <property type="entry name" value="TYROSINASE_2"/>
    <property type="match status" value="1"/>
</dbReference>
<reference evidence="6 7" key="1">
    <citation type="submission" date="2017-08" db="EMBL/GenBank/DDBJ databases">
        <title>Draft Genome Sequence of Pseudomonas moraviensis TYU6, isolated from Taxus cuspidata by using PacBio Single-Molecule Real-Time Technology.</title>
        <authorList>
            <person name="Baek K.-H."/>
            <person name="Mishra A.K."/>
        </authorList>
    </citation>
    <scope>NUCLEOTIDE SEQUENCE [LARGE SCALE GENOMIC DNA]</scope>
    <source>
        <strain evidence="6 7">TYU6</strain>
    </source>
</reference>
<evidence type="ECO:0000313" key="6">
    <source>
        <dbReference type="EMBL" id="PAW56783.1"/>
    </source>
</evidence>
<feature type="domain" description="Tyrosinase copper-binding" evidence="4">
    <location>
        <begin position="61"/>
        <end position="78"/>
    </location>
</feature>
<dbReference type="AlphaFoldDB" id="A0A2A2PN16"/>
<dbReference type="PANTHER" id="PTHR11474:SF126">
    <property type="entry name" value="TYROSINASE-LIKE PROTEIN TYR-1-RELATED"/>
    <property type="match status" value="1"/>
</dbReference>
<proteinExistence type="inferred from homology"/>
<organism evidence="6 7">
    <name type="scientific">Pseudomonas moraviensis</name>
    <dbReference type="NCBI Taxonomy" id="321662"/>
    <lineage>
        <taxon>Bacteria</taxon>
        <taxon>Pseudomonadati</taxon>
        <taxon>Pseudomonadota</taxon>
        <taxon>Gammaproteobacteria</taxon>
        <taxon>Pseudomonadales</taxon>
        <taxon>Pseudomonadaceae</taxon>
        <taxon>Pseudomonas</taxon>
    </lineage>
</organism>
<evidence type="ECO:0000256" key="3">
    <source>
        <dbReference type="ARBA" id="ARBA00023008"/>
    </source>
</evidence>
<evidence type="ECO:0000256" key="2">
    <source>
        <dbReference type="ARBA" id="ARBA00022723"/>
    </source>
</evidence>
<dbReference type="InterPro" id="IPR050316">
    <property type="entry name" value="Tyrosinase/Hemocyanin"/>
</dbReference>
<dbReference type="Pfam" id="PF00264">
    <property type="entry name" value="Tyrosinase"/>
    <property type="match status" value="1"/>
</dbReference>